<dbReference type="RefSeq" id="WP_168037417.1">
    <property type="nucleotide sequence ID" value="NZ_JAATJH010000003.1"/>
</dbReference>
<dbReference type="InterPro" id="IPR026444">
    <property type="entry name" value="Secre_tail"/>
</dbReference>
<comment type="caution">
    <text evidence="3">The sequence shown here is derived from an EMBL/GenBank/DDBJ whole genome shotgun (WGS) entry which is preliminary data.</text>
</comment>
<dbReference type="PANTHER" id="PTHR43737">
    <property type="entry name" value="BLL7424 PROTEIN"/>
    <property type="match status" value="1"/>
</dbReference>
<evidence type="ECO:0000313" key="4">
    <source>
        <dbReference type="Proteomes" id="UP000770785"/>
    </source>
</evidence>
<dbReference type="Pfam" id="PF07394">
    <property type="entry name" value="DUF1501"/>
    <property type="match status" value="1"/>
</dbReference>
<reference evidence="3 4" key="1">
    <citation type="submission" date="2020-03" db="EMBL/GenBank/DDBJ databases">
        <title>Genomic Encyclopedia of Type Strains, Phase IV (KMG-IV): sequencing the most valuable type-strain genomes for metagenomic binning, comparative biology and taxonomic classification.</title>
        <authorList>
            <person name="Goeker M."/>
        </authorList>
    </citation>
    <scope>NUCLEOTIDE SEQUENCE [LARGE SCALE GENOMIC DNA]</scope>
    <source>
        <strain evidence="3 4">DSM 105096</strain>
    </source>
</reference>
<evidence type="ECO:0000313" key="3">
    <source>
        <dbReference type="EMBL" id="NJC26650.1"/>
    </source>
</evidence>
<evidence type="ECO:0000259" key="2">
    <source>
        <dbReference type="Pfam" id="PF18962"/>
    </source>
</evidence>
<dbReference type="Pfam" id="PF18962">
    <property type="entry name" value="Por_Secre_tail"/>
    <property type="match status" value="1"/>
</dbReference>
<organism evidence="3 4">
    <name type="scientific">Neolewinella antarctica</name>
    <dbReference type="NCBI Taxonomy" id="442734"/>
    <lineage>
        <taxon>Bacteria</taxon>
        <taxon>Pseudomonadati</taxon>
        <taxon>Bacteroidota</taxon>
        <taxon>Saprospiria</taxon>
        <taxon>Saprospirales</taxon>
        <taxon>Lewinellaceae</taxon>
        <taxon>Neolewinella</taxon>
    </lineage>
</organism>
<feature type="region of interest" description="Disordered" evidence="1">
    <location>
        <begin position="188"/>
        <end position="211"/>
    </location>
</feature>
<feature type="domain" description="Secretion system C-terminal sorting" evidence="2">
    <location>
        <begin position="535"/>
        <end position="612"/>
    </location>
</feature>
<dbReference type="Proteomes" id="UP000770785">
    <property type="component" value="Unassembled WGS sequence"/>
</dbReference>
<sequence>MKRRNFIRNTGALGLASVFSIPNLKAESNAKLTSLLDQTSDKILVLIQLNGGNDGLNTVIPLDQYDSLKSVRGNILMPEKSMLPITDTLAMHPNMGGMRDMFTAGSLSILQNVGYANHSKSHFRSTDIWNTGSNVTNVLPTGWLGRYFHGDLPGFPANYPNDSNPHPTSISIGKLTHPSCEGPSINFGQTVETKPTSIPLTGDDGAKLPRDNYGREMEYLRVIAEQTNDYASSIDTAYAAGKNSSSYPSSVLADQLSTVARLINGGLKTSVYTVRLNGFDTHADQVQGNGTVGKQALLLKQVSEAITAFNADLKSQGNEDRVLGLTYSEFGRRIRSNASKGTDHGAANSMFLFGPCLQQSVLGNNPVIDTQVLQSDSLKMEYDFRDIYGSILRDWFDVRDARIRDILYPNYTYLPLAGVCSRALPVDMFDFVVGTEGKNAEISWRTTEEVDNKGFEIERSTDGINYSYMSWVSSTSRSETAINSYESTDGPLSVGVTYYYRVKAIAYDGEATYSPVRSVFITGKDSKAWGFSSAYPNPASRFVTLDCYAPVDGSVIFRLYNSTGRMVISDSATVYGGRENAIRIGLQRLPVGMYNLSLSTEGDGDFSRRVIIAAQ</sequence>
<evidence type="ECO:0000256" key="1">
    <source>
        <dbReference type="SAM" id="MobiDB-lite"/>
    </source>
</evidence>
<proteinExistence type="predicted"/>
<dbReference type="InterPro" id="IPR010869">
    <property type="entry name" value="DUF1501"/>
</dbReference>
<dbReference type="EMBL" id="JAATJH010000003">
    <property type="protein sequence ID" value="NJC26650.1"/>
    <property type="molecule type" value="Genomic_DNA"/>
</dbReference>
<accession>A0ABX0XBL4</accession>
<name>A0ABX0XBL4_9BACT</name>
<protein>
    <submittedName>
        <fullName evidence="3">Uncharacterized protein (DUF1501 family)</fullName>
    </submittedName>
</protein>
<dbReference type="Gene3D" id="2.60.40.10">
    <property type="entry name" value="Immunoglobulins"/>
    <property type="match status" value="1"/>
</dbReference>
<feature type="compositionally biased region" description="Polar residues" evidence="1">
    <location>
        <begin position="188"/>
        <end position="199"/>
    </location>
</feature>
<gene>
    <name evidence="3" type="ORF">GGR27_002160</name>
</gene>
<dbReference type="InterPro" id="IPR013783">
    <property type="entry name" value="Ig-like_fold"/>
</dbReference>
<dbReference type="PANTHER" id="PTHR43737:SF1">
    <property type="entry name" value="DUF1501 DOMAIN-CONTAINING PROTEIN"/>
    <property type="match status" value="1"/>
</dbReference>
<keyword evidence="4" id="KW-1185">Reference proteome</keyword>